<dbReference type="EMBL" id="DS028095">
    <property type="protein sequence ID" value="KMP04996.1"/>
    <property type="molecule type" value="Genomic_DNA"/>
</dbReference>
<protein>
    <submittedName>
        <fullName evidence="1">Uncharacterized protein</fullName>
    </submittedName>
</protein>
<organism evidence="1 2">
    <name type="scientific">Coccidioides immitis RMSCC 2394</name>
    <dbReference type="NCBI Taxonomy" id="404692"/>
    <lineage>
        <taxon>Eukaryota</taxon>
        <taxon>Fungi</taxon>
        <taxon>Dikarya</taxon>
        <taxon>Ascomycota</taxon>
        <taxon>Pezizomycotina</taxon>
        <taxon>Eurotiomycetes</taxon>
        <taxon>Eurotiomycetidae</taxon>
        <taxon>Onygenales</taxon>
        <taxon>Onygenaceae</taxon>
        <taxon>Coccidioides</taxon>
    </lineage>
</organism>
<proteinExistence type="predicted"/>
<reference evidence="2" key="1">
    <citation type="journal article" date="2010" name="Genome Res.">
        <title>Population genomic sequencing of Coccidioides fungi reveals recent hybridization and transposon control.</title>
        <authorList>
            <person name="Neafsey D.E."/>
            <person name="Barker B.M."/>
            <person name="Sharpton T.J."/>
            <person name="Stajich J.E."/>
            <person name="Park D.J."/>
            <person name="Whiston E."/>
            <person name="Hung C.-Y."/>
            <person name="McMahan C."/>
            <person name="White J."/>
            <person name="Sykes S."/>
            <person name="Heiman D."/>
            <person name="Young S."/>
            <person name="Zeng Q."/>
            <person name="Abouelleil A."/>
            <person name="Aftuck L."/>
            <person name="Bessette D."/>
            <person name="Brown A."/>
            <person name="FitzGerald M."/>
            <person name="Lui A."/>
            <person name="Macdonald J.P."/>
            <person name="Priest M."/>
            <person name="Orbach M.J."/>
            <person name="Galgiani J.N."/>
            <person name="Kirkland T.N."/>
            <person name="Cole G.T."/>
            <person name="Birren B.W."/>
            <person name="Henn M.R."/>
            <person name="Taylor J.W."/>
            <person name="Rounsley S.D."/>
        </authorList>
    </citation>
    <scope>NUCLEOTIDE SEQUENCE [LARGE SCALE GENOMIC DNA]</scope>
    <source>
        <strain evidence="2">RMSCC 2394</strain>
    </source>
</reference>
<evidence type="ECO:0000313" key="2">
    <source>
        <dbReference type="Proteomes" id="UP000054565"/>
    </source>
</evidence>
<dbReference type="AlphaFoldDB" id="A0A0J6Y8M6"/>
<name>A0A0J6Y8M6_COCIT</name>
<dbReference type="Proteomes" id="UP000054565">
    <property type="component" value="Unassembled WGS sequence"/>
</dbReference>
<accession>A0A0J6Y8M6</accession>
<gene>
    <name evidence="1" type="ORF">CIRG_04677</name>
</gene>
<sequence>MPECRASAVKTVGRAQGNFVVVVPGLEEHTSLIDVKGCRGWKPICRVIFVNLSQSWQPKPHCQSNNNNGSPSRLRTAAQVDGLHVDACGETVSRQVSVKVFPYFPTSRLSHRQAFEGSRNSRASGLTVHLGTAHTAAMSLSCSGTRKLVPQAKGAAEQRINTALGRTERPCIDLGAHPNALGWFDPEIFDEFHISAARPPFLVRQLCPAACSSIKKIHHFDPDVLAFAARPGTAPHRE</sequence>
<evidence type="ECO:0000313" key="1">
    <source>
        <dbReference type="EMBL" id="KMP04996.1"/>
    </source>
</evidence>